<accession>A0ABU5HDH9</accession>
<dbReference type="InterPro" id="IPR029016">
    <property type="entry name" value="GAF-like_dom_sf"/>
</dbReference>
<dbReference type="PRINTS" id="PR00344">
    <property type="entry name" value="BCTRLSENSOR"/>
</dbReference>
<dbReference type="SMART" id="SM00065">
    <property type="entry name" value="GAF"/>
    <property type="match status" value="1"/>
</dbReference>
<dbReference type="Proteomes" id="UP001291309">
    <property type="component" value="Unassembled WGS sequence"/>
</dbReference>
<dbReference type="Pfam" id="PF00512">
    <property type="entry name" value="HisKA"/>
    <property type="match status" value="1"/>
</dbReference>
<feature type="domain" description="Histidine kinase" evidence="6">
    <location>
        <begin position="180"/>
        <end position="391"/>
    </location>
</feature>
<dbReference type="SUPFAM" id="SSF55874">
    <property type="entry name" value="ATPase domain of HSP90 chaperone/DNA topoisomerase II/histidine kinase"/>
    <property type="match status" value="1"/>
</dbReference>
<dbReference type="PANTHER" id="PTHR42878:SF15">
    <property type="entry name" value="BACTERIOPHYTOCHROME"/>
    <property type="match status" value="1"/>
</dbReference>
<dbReference type="PROSITE" id="PS50109">
    <property type="entry name" value="HIS_KIN"/>
    <property type="match status" value="1"/>
</dbReference>
<dbReference type="PANTHER" id="PTHR42878">
    <property type="entry name" value="TWO-COMPONENT HISTIDINE KINASE"/>
    <property type="match status" value="1"/>
</dbReference>
<dbReference type="InterPro" id="IPR003018">
    <property type="entry name" value="GAF"/>
</dbReference>
<dbReference type="EMBL" id="JAXIVS010000015">
    <property type="protein sequence ID" value="MDY7231514.1"/>
    <property type="molecule type" value="Genomic_DNA"/>
</dbReference>
<comment type="catalytic activity">
    <reaction evidence="1">
        <text>ATP + protein L-histidine = ADP + protein N-phospho-L-histidine.</text>
        <dbReference type="EC" id="2.7.13.3"/>
    </reaction>
</comment>
<dbReference type="RefSeq" id="WP_321550228.1">
    <property type="nucleotide sequence ID" value="NZ_JAXIVS010000015.1"/>
</dbReference>
<keyword evidence="3" id="KW-0597">Phosphoprotein</keyword>
<evidence type="ECO:0000256" key="2">
    <source>
        <dbReference type="ARBA" id="ARBA00012438"/>
    </source>
</evidence>
<dbReference type="Gene3D" id="3.30.565.10">
    <property type="entry name" value="Histidine kinase-like ATPase, C-terminal domain"/>
    <property type="match status" value="1"/>
</dbReference>
<evidence type="ECO:0000313" key="8">
    <source>
        <dbReference type="Proteomes" id="UP001291309"/>
    </source>
</evidence>
<evidence type="ECO:0000256" key="5">
    <source>
        <dbReference type="ARBA" id="ARBA00022777"/>
    </source>
</evidence>
<dbReference type="InterPro" id="IPR036097">
    <property type="entry name" value="HisK_dim/P_sf"/>
</dbReference>
<comment type="caution">
    <text evidence="7">The sequence shown here is derived from an EMBL/GenBank/DDBJ whole genome shotgun (WGS) entry which is preliminary data.</text>
</comment>
<dbReference type="InterPro" id="IPR004358">
    <property type="entry name" value="Sig_transdc_His_kin-like_C"/>
</dbReference>
<dbReference type="Pfam" id="PF01590">
    <property type="entry name" value="GAF"/>
    <property type="match status" value="1"/>
</dbReference>
<evidence type="ECO:0000256" key="1">
    <source>
        <dbReference type="ARBA" id="ARBA00000085"/>
    </source>
</evidence>
<dbReference type="InterPro" id="IPR003594">
    <property type="entry name" value="HATPase_dom"/>
</dbReference>
<dbReference type="Gene3D" id="1.10.287.130">
    <property type="match status" value="1"/>
</dbReference>
<keyword evidence="8" id="KW-1185">Reference proteome</keyword>
<gene>
    <name evidence="7" type="ORF">SYV04_34300</name>
</gene>
<dbReference type="Gene3D" id="3.30.450.40">
    <property type="match status" value="1"/>
</dbReference>
<dbReference type="SMART" id="SM00387">
    <property type="entry name" value="HATPase_c"/>
    <property type="match status" value="1"/>
</dbReference>
<dbReference type="Pfam" id="PF02518">
    <property type="entry name" value="HATPase_c"/>
    <property type="match status" value="1"/>
</dbReference>
<keyword evidence="5 7" id="KW-0418">Kinase</keyword>
<dbReference type="InterPro" id="IPR005467">
    <property type="entry name" value="His_kinase_dom"/>
</dbReference>
<dbReference type="GO" id="GO:0016301">
    <property type="term" value="F:kinase activity"/>
    <property type="evidence" value="ECO:0007669"/>
    <property type="project" value="UniProtKB-KW"/>
</dbReference>
<evidence type="ECO:0000256" key="4">
    <source>
        <dbReference type="ARBA" id="ARBA00022679"/>
    </source>
</evidence>
<keyword evidence="4" id="KW-0808">Transferase</keyword>
<dbReference type="SMART" id="SM00388">
    <property type="entry name" value="HisKA"/>
    <property type="match status" value="1"/>
</dbReference>
<dbReference type="CDD" id="cd00075">
    <property type="entry name" value="HATPase"/>
    <property type="match status" value="1"/>
</dbReference>
<dbReference type="InterPro" id="IPR003661">
    <property type="entry name" value="HisK_dim/P_dom"/>
</dbReference>
<evidence type="ECO:0000313" key="7">
    <source>
        <dbReference type="EMBL" id="MDY7231514.1"/>
    </source>
</evidence>
<dbReference type="InterPro" id="IPR036890">
    <property type="entry name" value="HATPase_C_sf"/>
</dbReference>
<dbReference type="CDD" id="cd00082">
    <property type="entry name" value="HisKA"/>
    <property type="match status" value="1"/>
</dbReference>
<dbReference type="SUPFAM" id="SSF55781">
    <property type="entry name" value="GAF domain-like"/>
    <property type="match status" value="1"/>
</dbReference>
<name>A0ABU5HDH9_9BACT</name>
<dbReference type="EC" id="2.7.13.3" evidence="2"/>
<proteinExistence type="predicted"/>
<organism evidence="7 8">
    <name type="scientific">Hyalangium rubrum</name>
    <dbReference type="NCBI Taxonomy" id="3103134"/>
    <lineage>
        <taxon>Bacteria</taxon>
        <taxon>Pseudomonadati</taxon>
        <taxon>Myxococcota</taxon>
        <taxon>Myxococcia</taxon>
        <taxon>Myxococcales</taxon>
        <taxon>Cystobacterineae</taxon>
        <taxon>Archangiaceae</taxon>
        <taxon>Hyalangium</taxon>
    </lineage>
</organism>
<dbReference type="InterPro" id="IPR050351">
    <property type="entry name" value="BphY/WalK/GraS-like"/>
</dbReference>
<sequence>MTSSNDRDIALVSRLEAVPTILKVITETTGLRLALVAKVTQGSWTACAVRDLMDFGLTVGAELDVATTLCSEVRGSLQPIVIDHASQDLRYCDHRTPKLYGFESYISVPIFRKNGEYFGNVCALDARPAQLTERKTLEMFKLFAELIALQMEAEERQEVTRAALQDEQHTAELREQFIAVLGHDLRTPVSSIRLGADMLDRGALDPAEKKIVRRIQESSRRITRLLEDVMDFARGRLGAGIPMDLREVNDLGRMLQHVTEELRATHPSRTIHFTEDDCGTLRCDRQRIAQLVSNLIANALTHGDPVAPVEVLVRGDSEKVVLSVTNQGKPISTGLITQLFKPFVRRAADHLPQGLGLGLFIVDQISRSHGGTVQVRSTEQETTFTCTLPRR</sequence>
<reference evidence="7 8" key="1">
    <citation type="submission" date="2023-12" db="EMBL/GenBank/DDBJ databases">
        <title>the genome sequence of Hyalangium sp. s54d21.</title>
        <authorList>
            <person name="Zhang X."/>
        </authorList>
    </citation>
    <scope>NUCLEOTIDE SEQUENCE [LARGE SCALE GENOMIC DNA]</scope>
    <source>
        <strain evidence="8">s54d21</strain>
    </source>
</reference>
<evidence type="ECO:0000256" key="3">
    <source>
        <dbReference type="ARBA" id="ARBA00022553"/>
    </source>
</evidence>
<dbReference type="SUPFAM" id="SSF47384">
    <property type="entry name" value="Homodimeric domain of signal transducing histidine kinase"/>
    <property type="match status" value="1"/>
</dbReference>
<protein>
    <recommendedName>
        <fullName evidence="2">histidine kinase</fullName>
        <ecNumber evidence="2">2.7.13.3</ecNumber>
    </recommendedName>
</protein>
<evidence type="ECO:0000259" key="6">
    <source>
        <dbReference type="PROSITE" id="PS50109"/>
    </source>
</evidence>